<evidence type="ECO:0008006" key="3">
    <source>
        <dbReference type="Google" id="ProtNLM"/>
    </source>
</evidence>
<reference evidence="1 2" key="1">
    <citation type="submission" date="2017-10" db="EMBL/GenBank/DDBJ databases">
        <title>The draft genome sequence of Lewinella marina KCTC 32374.</title>
        <authorList>
            <person name="Wang K."/>
        </authorList>
    </citation>
    <scope>NUCLEOTIDE SEQUENCE [LARGE SCALE GENOMIC DNA]</scope>
    <source>
        <strain evidence="1 2">MKG-38</strain>
    </source>
</reference>
<comment type="caution">
    <text evidence="1">The sequence shown here is derived from an EMBL/GenBank/DDBJ whole genome shotgun (WGS) entry which is preliminary data.</text>
</comment>
<dbReference type="SUPFAM" id="SSF54518">
    <property type="entry name" value="Tubby C-terminal domain-like"/>
    <property type="match status" value="1"/>
</dbReference>
<evidence type="ECO:0000313" key="1">
    <source>
        <dbReference type="EMBL" id="PHK97820.1"/>
    </source>
</evidence>
<accession>A0A2G0CD11</accession>
<name>A0A2G0CD11_9BACT</name>
<organism evidence="1 2">
    <name type="scientific">Neolewinella marina</name>
    <dbReference type="NCBI Taxonomy" id="438751"/>
    <lineage>
        <taxon>Bacteria</taxon>
        <taxon>Pseudomonadati</taxon>
        <taxon>Bacteroidota</taxon>
        <taxon>Saprospiria</taxon>
        <taxon>Saprospirales</taxon>
        <taxon>Lewinellaceae</taxon>
        <taxon>Neolewinella</taxon>
    </lineage>
</organism>
<gene>
    <name evidence="1" type="ORF">CGL56_13475</name>
</gene>
<dbReference type="Proteomes" id="UP000226437">
    <property type="component" value="Unassembled WGS sequence"/>
</dbReference>
<dbReference type="EMBL" id="PDLO01000006">
    <property type="protein sequence ID" value="PHK97820.1"/>
    <property type="molecule type" value="Genomic_DNA"/>
</dbReference>
<dbReference type="AlphaFoldDB" id="A0A2G0CD11"/>
<keyword evidence="2" id="KW-1185">Reference proteome</keyword>
<dbReference type="InterPro" id="IPR007612">
    <property type="entry name" value="LOR"/>
</dbReference>
<evidence type="ECO:0000313" key="2">
    <source>
        <dbReference type="Proteomes" id="UP000226437"/>
    </source>
</evidence>
<dbReference type="InterPro" id="IPR025659">
    <property type="entry name" value="Tubby-like_C"/>
</dbReference>
<sequence length="198" mass="23226">MQDLRYPLTFTFKIGTLANDFTATDATGRVVAYVRQKMLRLKEDIEIFGDERRSRVLYNIRADRWLDWSAAYAFYDARGTSFGKVARKGWRSLWKAEYEIVDHHDQPRYTIREENGWVKVIDSLVGEVPVLGLLTGYLFHPSYLVTDHRGREVARLSKQPSFFGRKFRVDKLAPVEEVDDDRIMLGLMMMILLERRRG</sequence>
<dbReference type="Pfam" id="PF04525">
    <property type="entry name" value="LOR"/>
    <property type="match status" value="1"/>
</dbReference>
<protein>
    <recommendedName>
        <fullName evidence="3">Phospholipid scramblase</fullName>
    </recommendedName>
</protein>
<proteinExistence type="predicted"/>
<dbReference type="OrthoDB" id="703597at2"/>
<dbReference type="RefSeq" id="WP_099107094.1">
    <property type="nucleotide sequence ID" value="NZ_JAATJF010000003.1"/>
</dbReference>